<dbReference type="EMBL" id="JASBWT010000012">
    <property type="protein sequence ID" value="KAJ9099825.1"/>
    <property type="molecule type" value="Genomic_DNA"/>
</dbReference>
<evidence type="ECO:0000313" key="2">
    <source>
        <dbReference type="Proteomes" id="UP001227268"/>
    </source>
</evidence>
<gene>
    <name evidence="1" type="ORF">QFC21_003825</name>
</gene>
<sequence>MEMDGYLGGTDRLEMPPRTKQNSHGLGKSIINRKAKDARVDRKTLRYTEEAENLRSVTHEKDLDEFLNSAALADADFTADRAMANVKVITTTSIATSRQQNPFLLSSQEQEDVSKRQNRNKDALRVPRRPLWTAETTRDELEKNERENYLHWRRGLAELAEGEKLLLTPYERNIQVWRQLWRVIERSHLIVQIVDARNPLTFRCKDLEDYVLEVGVGPSAVIDEETGEMIPKQEKKGIRRSLLLINKSDLLTRSQRAAWADYFDSQGVKYAFFSAADATAAQEQAEKQRRRELGLGDDDMPIQDAPNAHEDNEDGSEDEEDSGVEQAEDEVKGLSPEDMLEDGPAGESAEDMGLEHELEAKATINDDDSEADDKEWQEDEEAQEAIAKDIASHWIVEPVHEEPEDPRTRVLTVLELEDLFESAAPPLSAFASAFNPEPTKLMVGLVGYPNVGKSSTINALLGSKKVSVSSTPGKTKHFQTLPFSDKVTLCDCPGLVFPQFVNTEAELVCDGVLPIDQMREVSGPIDLICRRVPREILEGTYGIRIDVKEVEDGGTGKVGWEDFLSAYAIARGLTRASFGMPDTSRAARYVLKDYVSAKLVFCHPPPGIEEDDFMEESRALKIAQQEADELAGKKKAPVTRVSKFADTFVPAAPTIPLIDSDAPAPGTRQATSKSISSKAASAPNRPASHKSRTLENQFFTDSGPFPKPVAKGAPGIGHEGGYSRTTMYPHTQAMGPDGLPVIDSSVVTMARMEAIKGNGKKHFKIKDGKKRSGRGYD</sequence>
<reference evidence="1" key="1">
    <citation type="submission" date="2023-04" db="EMBL/GenBank/DDBJ databases">
        <title>Draft Genome sequencing of Naganishia species isolated from polar environments using Oxford Nanopore Technology.</title>
        <authorList>
            <person name="Leo P."/>
            <person name="Venkateswaran K."/>
        </authorList>
    </citation>
    <scope>NUCLEOTIDE SEQUENCE</scope>
    <source>
        <strain evidence="1">MNA-CCFEE 5423</strain>
    </source>
</reference>
<proteinExistence type="predicted"/>
<organism evidence="1 2">
    <name type="scientific">Naganishia friedmannii</name>
    <dbReference type="NCBI Taxonomy" id="89922"/>
    <lineage>
        <taxon>Eukaryota</taxon>
        <taxon>Fungi</taxon>
        <taxon>Dikarya</taxon>
        <taxon>Basidiomycota</taxon>
        <taxon>Agaricomycotina</taxon>
        <taxon>Tremellomycetes</taxon>
        <taxon>Filobasidiales</taxon>
        <taxon>Filobasidiaceae</taxon>
        <taxon>Naganishia</taxon>
    </lineage>
</organism>
<evidence type="ECO:0000313" key="1">
    <source>
        <dbReference type="EMBL" id="KAJ9099825.1"/>
    </source>
</evidence>
<comment type="caution">
    <text evidence="1">The sequence shown here is derived from an EMBL/GenBank/DDBJ whole genome shotgun (WGS) entry which is preliminary data.</text>
</comment>
<accession>A0ACC2VLQ4</accession>
<dbReference type="Proteomes" id="UP001227268">
    <property type="component" value="Unassembled WGS sequence"/>
</dbReference>
<name>A0ACC2VLQ4_9TREE</name>
<keyword evidence="2" id="KW-1185">Reference proteome</keyword>
<protein>
    <submittedName>
        <fullName evidence="1">Uncharacterized protein</fullName>
    </submittedName>
</protein>